<organism evidence="1 2">
    <name type="scientific">Aneurinibacillus soli</name>
    <dbReference type="NCBI Taxonomy" id="1500254"/>
    <lineage>
        <taxon>Bacteria</taxon>
        <taxon>Bacillati</taxon>
        <taxon>Bacillota</taxon>
        <taxon>Bacilli</taxon>
        <taxon>Bacillales</taxon>
        <taxon>Paenibacillaceae</taxon>
        <taxon>Aneurinibacillus group</taxon>
        <taxon>Aneurinibacillus</taxon>
    </lineage>
</organism>
<accession>A0A0U5B140</accession>
<dbReference type="AlphaFoldDB" id="A0A0U5B140"/>
<dbReference type="Pfam" id="PF10066">
    <property type="entry name" value="DUF2304"/>
    <property type="match status" value="1"/>
</dbReference>
<evidence type="ECO:0000313" key="1">
    <source>
        <dbReference type="EMBL" id="BAU29706.1"/>
    </source>
</evidence>
<dbReference type="KEGG" id="asoc:CB4_03943"/>
<proteinExistence type="predicted"/>
<gene>
    <name evidence="1" type="ORF">CB4_03943</name>
</gene>
<keyword evidence="2" id="KW-1185">Reference proteome</keyword>
<dbReference type="InterPro" id="IPR019277">
    <property type="entry name" value="DUF2304"/>
</dbReference>
<sequence length="126" mass="14118">MNNVLKLFLVGCGCSFLLAVFYLLLKKKISEWNVITWLSGAVAILIVSANPELVDWLASRLGVSYPPSLLFLFSTLILLLVVLYQSIQISVLQNKLKQIAQHIAIQQHLDTKPHLAEIPVAKNEEH</sequence>
<dbReference type="Proteomes" id="UP000217696">
    <property type="component" value="Chromosome"/>
</dbReference>
<protein>
    <submittedName>
        <fullName evidence="1">Uncharacterized protein</fullName>
    </submittedName>
</protein>
<evidence type="ECO:0000313" key="2">
    <source>
        <dbReference type="Proteomes" id="UP000217696"/>
    </source>
</evidence>
<dbReference type="OrthoDB" id="2970510at2"/>
<reference evidence="1 2" key="1">
    <citation type="submission" date="2015-12" db="EMBL/GenBank/DDBJ databases">
        <title>Genome sequence of Aneurinibacillus soli.</title>
        <authorList>
            <person name="Lee J.S."/>
            <person name="Lee K.C."/>
            <person name="Kim K.K."/>
            <person name="Lee B.W."/>
        </authorList>
    </citation>
    <scope>NUCLEOTIDE SEQUENCE [LARGE SCALE GENOMIC DNA]</scope>
    <source>
        <strain evidence="1 2">CB4</strain>
    </source>
</reference>
<dbReference type="RefSeq" id="WP_096467361.1">
    <property type="nucleotide sequence ID" value="NZ_QJSZ01000006.1"/>
</dbReference>
<name>A0A0U5B140_9BACL</name>
<dbReference type="EMBL" id="AP017312">
    <property type="protein sequence ID" value="BAU29706.1"/>
    <property type="molecule type" value="Genomic_DNA"/>
</dbReference>